<accession>A0A3S0T2U6</accession>
<evidence type="ECO:0000313" key="1">
    <source>
        <dbReference type="EMBL" id="RUM22272.1"/>
    </source>
</evidence>
<dbReference type="EMBL" id="RJTH01000010">
    <property type="protein sequence ID" value="RUM22272.1"/>
    <property type="molecule type" value="Genomic_DNA"/>
</dbReference>
<proteinExistence type="predicted"/>
<dbReference type="AlphaFoldDB" id="A0A3S0T2U6"/>
<reference evidence="2" key="1">
    <citation type="submission" date="2018-11" db="EMBL/GenBank/DDBJ databases">
        <title>Rhizobium chutanense sp. nov., isolated from root nodules of Phaseolus vulgaris in China.</title>
        <authorList>
            <person name="Huo Y."/>
        </authorList>
    </citation>
    <scope>NUCLEOTIDE SEQUENCE [LARGE SCALE GENOMIC DNA]</scope>
    <source>
        <strain evidence="2">CCBAU 65647</strain>
    </source>
</reference>
<dbReference type="OrthoDB" id="9808310at2"/>
<keyword evidence="2" id="KW-1185">Reference proteome</keyword>
<gene>
    <name evidence="1" type="ORF">EFQ99_25665</name>
</gene>
<dbReference type="InterPro" id="IPR029032">
    <property type="entry name" value="AhpD-like"/>
</dbReference>
<dbReference type="Proteomes" id="UP000278823">
    <property type="component" value="Unassembled WGS sequence"/>
</dbReference>
<dbReference type="SUPFAM" id="SSF69118">
    <property type="entry name" value="AhpD-like"/>
    <property type="match status" value="1"/>
</dbReference>
<sequence length="183" mass="19462">MMNFEIHNTDTAPEGSKAALNGLKAAFGFVPNIAGAMAASPVLVNCLAALFQNVHGGSFTERQIQILLLTNAVTNGAEWAVGFHSFLAGEQGVAPRDVEAIRYGYLPSDPSDAALSRFARALIQARGQVAPEDAEQFLKAGFDRNRLLEVIAVVAASTITNYTAGVTHPPLEAPFDAHAWNKN</sequence>
<organism evidence="1 2">
    <name type="scientific">Rhizobium vallis</name>
    <dbReference type="NCBI Taxonomy" id="634290"/>
    <lineage>
        <taxon>Bacteria</taxon>
        <taxon>Pseudomonadati</taxon>
        <taxon>Pseudomonadota</taxon>
        <taxon>Alphaproteobacteria</taxon>
        <taxon>Hyphomicrobiales</taxon>
        <taxon>Rhizobiaceae</taxon>
        <taxon>Rhizobium/Agrobacterium group</taxon>
        <taxon>Rhizobium</taxon>
    </lineage>
</organism>
<comment type="caution">
    <text evidence="1">The sequence shown here is derived from an EMBL/GenBank/DDBJ whole genome shotgun (WGS) entry which is preliminary data.</text>
</comment>
<evidence type="ECO:0000313" key="2">
    <source>
        <dbReference type="Proteomes" id="UP000278823"/>
    </source>
</evidence>
<dbReference type="PANTHER" id="PTHR35446:SF3">
    <property type="entry name" value="CMD DOMAIN-CONTAINING PROTEIN"/>
    <property type="match status" value="1"/>
</dbReference>
<dbReference type="Gene3D" id="1.20.1290.10">
    <property type="entry name" value="AhpD-like"/>
    <property type="match status" value="1"/>
</dbReference>
<protein>
    <submittedName>
        <fullName evidence="1">Carboxymuconolactone decarboxylase family protein</fullName>
    </submittedName>
</protein>
<name>A0A3S0T2U6_9HYPH</name>
<dbReference type="PANTHER" id="PTHR35446">
    <property type="entry name" value="SI:CH211-175M2.5"/>
    <property type="match status" value="1"/>
</dbReference>